<protein>
    <submittedName>
        <fullName evidence="5">Biotin-dependent carboxylase uncharacterized domain-containing protein</fullName>
    </submittedName>
</protein>
<keyword evidence="1" id="KW-0547">Nucleotide-binding</keyword>
<name>A0A1M7D7N5_9RHOB</name>
<evidence type="ECO:0000313" key="6">
    <source>
        <dbReference type="Proteomes" id="UP000184191"/>
    </source>
</evidence>
<keyword evidence="6" id="KW-1185">Reference proteome</keyword>
<dbReference type="AlphaFoldDB" id="A0A1M7D7N5"/>
<evidence type="ECO:0000256" key="2">
    <source>
        <dbReference type="ARBA" id="ARBA00022801"/>
    </source>
</evidence>
<evidence type="ECO:0000313" key="5">
    <source>
        <dbReference type="EMBL" id="SHL75438.1"/>
    </source>
</evidence>
<keyword evidence="2" id="KW-0378">Hydrolase</keyword>
<keyword evidence="3" id="KW-0067">ATP-binding</keyword>
<accession>A0A1M7D7N5</accession>
<dbReference type="InterPro" id="IPR029000">
    <property type="entry name" value="Cyclophilin-like_dom_sf"/>
</dbReference>
<dbReference type="RefSeq" id="WP_073200597.1">
    <property type="nucleotide sequence ID" value="NZ_FRBN01000036.1"/>
</dbReference>
<dbReference type="GO" id="GO:0016787">
    <property type="term" value="F:hydrolase activity"/>
    <property type="evidence" value="ECO:0007669"/>
    <property type="project" value="UniProtKB-KW"/>
</dbReference>
<reference evidence="6" key="1">
    <citation type="submission" date="2016-11" db="EMBL/GenBank/DDBJ databases">
        <authorList>
            <person name="Varghese N."/>
            <person name="Submissions S."/>
        </authorList>
    </citation>
    <scope>NUCLEOTIDE SEQUENCE [LARGE SCALE GENOMIC DNA]</scope>
    <source>
        <strain evidence="6">DSM 29327</strain>
    </source>
</reference>
<dbReference type="Gene3D" id="2.40.100.10">
    <property type="entry name" value="Cyclophilin-like"/>
    <property type="match status" value="1"/>
</dbReference>
<dbReference type="GO" id="GO:0005524">
    <property type="term" value="F:ATP binding"/>
    <property type="evidence" value="ECO:0007669"/>
    <property type="project" value="UniProtKB-KW"/>
</dbReference>
<dbReference type="PANTHER" id="PTHR43309">
    <property type="entry name" value="5-OXOPROLINASE SUBUNIT C"/>
    <property type="match status" value="1"/>
</dbReference>
<sequence length="338" mass="35469">MSAALIVRRAGPAMTVQDLGRSGQLVYGLAAGGAADRVALAEGAALLGQALGLAAIEMAGMGGEFEATHDIRIALTGAPMKADLDGAALVWNASHLMSAGQRLTIGAASSGNYGYLHVGGGIDTKPFLGSRAAHLTGGIGERIQSGDHLPVGEDRHTENTGNVLPPQDRFSGGTVTVLPSAHTAHFPDDVRARFEATTFQRTPRGNRQGAELAFDGAPFSTGEQLTILSECMTVGDIQMTGDGQPFVLLPECQTVGGYPRIGTVTPGDLPKVAQATPGAPLRFTFVTHEEAVAAYRPLENLRADMARLIQPLIRDPRRMHDLLSYQLISGAITGWDDI</sequence>
<dbReference type="EMBL" id="FRBN01000036">
    <property type="protein sequence ID" value="SHL75438.1"/>
    <property type="molecule type" value="Genomic_DNA"/>
</dbReference>
<evidence type="ECO:0000256" key="1">
    <source>
        <dbReference type="ARBA" id="ARBA00022741"/>
    </source>
</evidence>
<evidence type="ECO:0000256" key="3">
    <source>
        <dbReference type="ARBA" id="ARBA00022840"/>
    </source>
</evidence>
<dbReference type="InterPro" id="IPR052708">
    <property type="entry name" value="PxpC"/>
</dbReference>
<dbReference type="InterPro" id="IPR003778">
    <property type="entry name" value="CT_A_B"/>
</dbReference>
<dbReference type="Proteomes" id="UP000184191">
    <property type="component" value="Unassembled WGS sequence"/>
</dbReference>
<dbReference type="Pfam" id="PF02626">
    <property type="entry name" value="CT_A_B"/>
    <property type="match status" value="1"/>
</dbReference>
<gene>
    <name evidence="5" type="ORF">SAMN05444414_1369</name>
</gene>
<feature type="domain" description="Carboxyltransferase" evidence="4">
    <location>
        <begin position="26"/>
        <end position="301"/>
    </location>
</feature>
<dbReference type="SMART" id="SM00797">
    <property type="entry name" value="AHS2"/>
    <property type="match status" value="1"/>
</dbReference>
<proteinExistence type="predicted"/>
<dbReference type="STRING" id="1054996.SAMN05444414_1369"/>
<evidence type="ECO:0000259" key="4">
    <source>
        <dbReference type="SMART" id="SM00797"/>
    </source>
</evidence>
<organism evidence="5 6">
    <name type="scientific">Roseovarius marisflavi</name>
    <dbReference type="NCBI Taxonomy" id="1054996"/>
    <lineage>
        <taxon>Bacteria</taxon>
        <taxon>Pseudomonadati</taxon>
        <taxon>Pseudomonadota</taxon>
        <taxon>Alphaproteobacteria</taxon>
        <taxon>Rhodobacterales</taxon>
        <taxon>Roseobacteraceae</taxon>
        <taxon>Roseovarius</taxon>
    </lineage>
</organism>
<dbReference type="OrthoDB" id="9768696at2"/>
<dbReference type="SUPFAM" id="SSF50891">
    <property type="entry name" value="Cyclophilin-like"/>
    <property type="match status" value="1"/>
</dbReference>
<dbReference type="PANTHER" id="PTHR43309:SF5">
    <property type="entry name" value="5-OXOPROLINASE SUBUNIT C"/>
    <property type="match status" value="1"/>
</dbReference>